<dbReference type="AlphaFoldDB" id="A0A6N6VSJ1"/>
<dbReference type="InterPro" id="IPR029063">
    <property type="entry name" value="SAM-dependent_MTases_sf"/>
</dbReference>
<dbReference type="OrthoDB" id="334416at2"/>
<keyword evidence="3" id="KW-0489">Methyltransferase</keyword>
<feature type="domain" description="Methyltransferase" evidence="2">
    <location>
        <begin position="71"/>
        <end position="163"/>
    </location>
</feature>
<dbReference type="InterPro" id="IPR041698">
    <property type="entry name" value="Methyltransf_25"/>
</dbReference>
<sequence>MENNNINQENLLINKDLIINHQQLFRDDKGTIKPMLSTLEGISFQESPLDFFILLARYKFAARFIKKNHSVLDAGCGHGNGSVFLSKFAKEVKGADFDQDLINSNSEQYKSIPNLSFSRINLLDVNDFNTFDVVVSMDVIEHFTKEQTEIVASNYAKLTSDNGFAIIGTPNIASQPFASKRRIESHIHEFEPQEFETLLKRHFKNVFLFSMTDETVSTSFSKMAWYLMAICTK</sequence>
<evidence type="ECO:0000256" key="1">
    <source>
        <dbReference type="ARBA" id="ARBA00022679"/>
    </source>
</evidence>
<evidence type="ECO:0000259" key="2">
    <source>
        <dbReference type="Pfam" id="PF13649"/>
    </source>
</evidence>
<dbReference type="GO" id="GO:0008168">
    <property type="term" value="F:methyltransferase activity"/>
    <property type="evidence" value="ECO:0007669"/>
    <property type="project" value="UniProtKB-KW"/>
</dbReference>
<dbReference type="Pfam" id="PF13649">
    <property type="entry name" value="Methyltransf_25"/>
    <property type="match status" value="1"/>
</dbReference>
<reference evidence="3 4" key="1">
    <citation type="submission" date="2019-10" db="EMBL/GenBank/DDBJ databases">
        <title>New species of Slilvanegrellaceae.</title>
        <authorList>
            <person name="Pitt A."/>
            <person name="Hahn M.W."/>
        </authorList>
    </citation>
    <scope>NUCLEOTIDE SEQUENCE [LARGE SCALE GENOMIC DNA]</scope>
    <source>
        <strain evidence="3 4">SP-Ram-0.45-NSY-1</strain>
    </source>
</reference>
<protein>
    <submittedName>
        <fullName evidence="3">Methyltransferase domain-containing protein</fullName>
    </submittedName>
</protein>
<dbReference type="CDD" id="cd02440">
    <property type="entry name" value="AdoMet_MTases"/>
    <property type="match status" value="1"/>
</dbReference>
<gene>
    <name evidence="3" type="ORF">GCL60_13350</name>
</gene>
<name>A0A6N6VSJ1_9BACT</name>
<keyword evidence="1 3" id="KW-0808">Transferase</keyword>
<evidence type="ECO:0000313" key="3">
    <source>
        <dbReference type="EMBL" id="KAB8036825.1"/>
    </source>
</evidence>
<evidence type="ECO:0000313" key="4">
    <source>
        <dbReference type="Proteomes" id="UP000437748"/>
    </source>
</evidence>
<proteinExistence type="predicted"/>
<dbReference type="PANTHER" id="PTHR43861">
    <property type="entry name" value="TRANS-ACONITATE 2-METHYLTRANSFERASE-RELATED"/>
    <property type="match status" value="1"/>
</dbReference>
<comment type="caution">
    <text evidence="3">The sequence shown here is derived from an EMBL/GenBank/DDBJ whole genome shotgun (WGS) entry which is preliminary data.</text>
</comment>
<accession>A0A6N6VSJ1</accession>
<dbReference type="Proteomes" id="UP000437748">
    <property type="component" value="Unassembled WGS sequence"/>
</dbReference>
<dbReference type="Gene3D" id="3.40.50.150">
    <property type="entry name" value="Vaccinia Virus protein VP39"/>
    <property type="match status" value="1"/>
</dbReference>
<dbReference type="EMBL" id="WFLM01000005">
    <property type="protein sequence ID" value="KAB8036825.1"/>
    <property type="molecule type" value="Genomic_DNA"/>
</dbReference>
<dbReference type="RefSeq" id="WP_153421240.1">
    <property type="nucleotide sequence ID" value="NZ_WFLM01000005.1"/>
</dbReference>
<keyword evidence="4" id="KW-1185">Reference proteome</keyword>
<dbReference type="GO" id="GO:0032259">
    <property type="term" value="P:methylation"/>
    <property type="evidence" value="ECO:0007669"/>
    <property type="project" value="UniProtKB-KW"/>
</dbReference>
<dbReference type="SUPFAM" id="SSF53335">
    <property type="entry name" value="S-adenosyl-L-methionine-dependent methyltransferases"/>
    <property type="match status" value="1"/>
</dbReference>
<organism evidence="3 4">
    <name type="scientific">Silvanigrella paludirubra</name>
    <dbReference type="NCBI Taxonomy" id="2499159"/>
    <lineage>
        <taxon>Bacteria</taxon>
        <taxon>Pseudomonadati</taxon>
        <taxon>Bdellovibrionota</taxon>
        <taxon>Oligoflexia</taxon>
        <taxon>Silvanigrellales</taxon>
        <taxon>Silvanigrellaceae</taxon>
        <taxon>Silvanigrella</taxon>
    </lineage>
</organism>